<evidence type="ECO:0000313" key="9">
    <source>
        <dbReference type="EMBL" id="SVC92132.1"/>
    </source>
</evidence>
<dbReference type="PROSITE" id="PS50850">
    <property type="entry name" value="MFS"/>
    <property type="match status" value="1"/>
</dbReference>
<evidence type="ECO:0000256" key="2">
    <source>
        <dbReference type="ARBA" id="ARBA00022448"/>
    </source>
</evidence>
<keyword evidence="3" id="KW-1003">Cell membrane</keyword>
<feature type="transmembrane region" description="Helical" evidence="7">
    <location>
        <begin position="224"/>
        <end position="247"/>
    </location>
</feature>
<feature type="transmembrane region" description="Helical" evidence="7">
    <location>
        <begin position="201"/>
        <end position="218"/>
    </location>
</feature>
<feature type="transmembrane region" description="Helical" evidence="7">
    <location>
        <begin position="51"/>
        <end position="74"/>
    </location>
</feature>
<evidence type="ECO:0000256" key="5">
    <source>
        <dbReference type="ARBA" id="ARBA00022989"/>
    </source>
</evidence>
<dbReference type="InterPro" id="IPR036259">
    <property type="entry name" value="MFS_trans_sf"/>
</dbReference>
<evidence type="ECO:0000256" key="6">
    <source>
        <dbReference type="ARBA" id="ARBA00023136"/>
    </source>
</evidence>
<proteinExistence type="predicted"/>
<feature type="non-terminal residue" evidence="9">
    <location>
        <position position="325"/>
    </location>
</feature>
<keyword evidence="6 7" id="KW-0472">Membrane</keyword>
<feature type="transmembrane region" description="Helical" evidence="7">
    <location>
        <begin position="138"/>
        <end position="157"/>
    </location>
</feature>
<dbReference type="SUPFAM" id="SSF103473">
    <property type="entry name" value="MFS general substrate transporter"/>
    <property type="match status" value="1"/>
</dbReference>
<accession>A0A382R4Q8</accession>
<feature type="transmembrane region" description="Helical" evidence="7">
    <location>
        <begin position="268"/>
        <end position="293"/>
    </location>
</feature>
<evidence type="ECO:0000256" key="7">
    <source>
        <dbReference type="SAM" id="Phobius"/>
    </source>
</evidence>
<dbReference type="EMBL" id="UINC01118775">
    <property type="protein sequence ID" value="SVC92132.1"/>
    <property type="molecule type" value="Genomic_DNA"/>
</dbReference>
<dbReference type="NCBIfam" id="TIGR00711">
    <property type="entry name" value="efflux_EmrB"/>
    <property type="match status" value="1"/>
</dbReference>
<feature type="domain" description="Major facilitator superfamily (MFS) profile" evidence="8">
    <location>
        <begin position="15"/>
        <end position="325"/>
    </location>
</feature>
<feature type="transmembrane region" description="Helical" evidence="7">
    <location>
        <begin position="12"/>
        <end position="39"/>
    </location>
</feature>
<sequence>MIDSVSAPKVRRGWIMAALLLATLMQVIDVTIAAVAIPNMQGNLSAGPDEISWVLTSYIVSTAIMTPAAGWLSLRIGRRRLFLFSVAGFTLSSFACGQASSLEELIVWRCFQGALGAPLIPLSQATILDVFPRRRHGFAMGIWSLGLMIGPIIGPTLGGYITEIHGWPWIFYINLPLGMLAFLGISAFVRETERQSRPFDYLGFAALSLGVASFQVMLDRGELLGWFSSMEIMIEAGIAGGCCYVFILHVLRAKHPFVDLRLFWDRNFAVGIWFCFMFGLLLLTGIALMPYFLQNLLDYPVIVSGNVLVPRGVGAMAAMMVTARL</sequence>
<evidence type="ECO:0000259" key="8">
    <source>
        <dbReference type="PROSITE" id="PS50850"/>
    </source>
</evidence>
<dbReference type="Gene3D" id="1.20.1720.10">
    <property type="entry name" value="Multidrug resistance protein D"/>
    <property type="match status" value="1"/>
</dbReference>
<feature type="transmembrane region" description="Helical" evidence="7">
    <location>
        <begin position="169"/>
        <end position="189"/>
    </location>
</feature>
<keyword evidence="2" id="KW-0813">Transport</keyword>
<gene>
    <name evidence="9" type="ORF">METZ01_LOCUS344986</name>
</gene>
<dbReference type="InterPro" id="IPR004638">
    <property type="entry name" value="EmrB-like"/>
</dbReference>
<comment type="subcellular location">
    <subcellularLocation>
        <location evidence="1">Cell membrane</location>
        <topology evidence="1">Multi-pass membrane protein</topology>
    </subcellularLocation>
</comment>
<dbReference type="PANTHER" id="PTHR23501:SF174">
    <property type="entry name" value="MULTIDRUG EXPORT PROTEIN EMRB-RELATED"/>
    <property type="match status" value="1"/>
</dbReference>
<organism evidence="9">
    <name type="scientific">marine metagenome</name>
    <dbReference type="NCBI Taxonomy" id="408172"/>
    <lineage>
        <taxon>unclassified sequences</taxon>
        <taxon>metagenomes</taxon>
        <taxon>ecological metagenomes</taxon>
    </lineage>
</organism>
<evidence type="ECO:0000256" key="4">
    <source>
        <dbReference type="ARBA" id="ARBA00022692"/>
    </source>
</evidence>
<dbReference type="PANTHER" id="PTHR23501">
    <property type="entry name" value="MAJOR FACILITATOR SUPERFAMILY"/>
    <property type="match status" value="1"/>
</dbReference>
<dbReference type="GO" id="GO:0022857">
    <property type="term" value="F:transmembrane transporter activity"/>
    <property type="evidence" value="ECO:0007669"/>
    <property type="project" value="InterPro"/>
</dbReference>
<dbReference type="InterPro" id="IPR011701">
    <property type="entry name" value="MFS"/>
</dbReference>
<keyword evidence="4 7" id="KW-0812">Transmembrane</keyword>
<keyword evidence="5 7" id="KW-1133">Transmembrane helix</keyword>
<evidence type="ECO:0000256" key="1">
    <source>
        <dbReference type="ARBA" id="ARBA00004651"/>
    </source>
</evidence>
<dbReference type="GO" id="GO:0005886">
    <property type="term" value="C:plasma membrane"/>
    <property type="evidence" value="ECO:0007669"/>
    <property type="project" value="UniProtKB-SubCell"/>
</dbReference>
<name>A0A382R4Q8_9ZZZZ</name>
<dbReference type="InterPro" id="IPR020846">
    <property type="entry name" value="MFS_dom"/>
</dbReference>
<dbReference type="AlphaFoldDB" id="A0A382R4Q8"/>
<protein>
    <recommendedName>
        <fullName evidence="8">Major facilitator superfamily (MFS) profile domain-containing protein</fullName>
    </recommendedName>
</protein>
<dbReference type="Pfam" id="PF07690">
    <property type="entry name" value="MFS_1"/>
    <property type="match status" value="1"/>
</dbReference>
<evidence type="ECO:0000256" key="3">
    <source>
        <dbReference type="ARBA" id="ARBA00022475"/>
    </source>
</evidence>
<reference evidence="9" key="1">
    <citation type="submission" date="2018-05" db="EMBL/GenBank/DDBJ databases">
        <authorList>
            <person name="Lanie J.A."/>
            <person name="Ng W.-L."/>
            <person name="Kazmierczak K.M."/>
            <person name="Andrzejewski T.M."/>
            <person name="Davidsen T.M."/>
            <person name="Wayne K.J."/>
            <person name="Tettelin H."/>
            <person name="Glass J.I."/>
            <person name="Rusch D."/>
            <person name="Podicherti R."/>
            <person name="Tsui H.-C.T."/>
            <person name="Winkler M.E."/>
        </authorList>
    </citation>
    <scope>NUCLEOTIDE SEQUENCE</scope>
</reference>